<dbReference type="SFLD" id="SFLDF00027">
    <property type="entry name" value="p-type_atpase"/>
    <property type="match status" value="1"/>
</dbReference>
<feature type="transmembrane region" description="Helical" evidence="18">
    <location>
        <begin position="809"/>
        <end position="831"/>
    </location>
</feature>
<evidence type="ECO:0000256" key="8">
    <source>
        <dbReference type="ARBA" id="ARBA00022553"/>
    </source>
</evidence>
<keyword evidence="10" id="KW-0547">Nucleotide-binding</keyword>
<comment type="function">
    <text evidence="1">Mediates magnesium influx to the cytosol.</text>
</comment>
<dbReference type="GO" id="GO:0015444">
    <property type="term" value="F:P-type magnesium transporter activity"/>
    <property type="evidence" value="ECO:0007669"/>
    <property type="project" value="UniProtKB-EC"/>
</dbReference>
<dbReference type="AlphaFoldDB" id="A0A8X8LED6"/>
<comment type="similarity">
    <text evidence="3">Belongs to the cation transport ATPase (P-type) (TC 3.A.3) family. Type IIIB subfamily.</text>
</comment>
<evidence type="ECO:0000256" key="2">
    <source>
        <dbReference type="ARBA" id="ARBA00004429"/>
    </source>
</evidence>
<feature type="domain" description="Cation-transporting P-type ATPase N-terminal" evidence="19">
    <location>
        <begin position="5"/>
        <end position="78"/>
    </location>
</feature>
<organism evidence="20 21">
    <name type="scientific">Hydrobacter penzbergensis</name>
    <dbReference type="NCBI Taxonomy" id="1235997"/>
    <lineage>
        <taxon>Bacteria</taxon>
        <taxon>Pseudomonadati</taxon>
        <taxon>Bacteroidota</taxon>
        <taxon>Chitinophagia</taxon>
        <taxon>Chitinophagales</taxon>
        <taxon>Chitinophagaceae</taxon>
        <taxon>Hydrobacter</taxon>
    </lineage>
</organism>
<name>A0A8X8LED6_9BACT</name>
<dbReference type="InterPro" id="IPR006415">
    <property type="entry name" value="P-type_ATPase_IIIB"/>
</dbReference>
<evidence type="ECO:0000256" key="6">
    <source>
        <dbReference type="ARBA" id="ARBA00022475"/>
    </source>
</evidence>
<evidence type="ECO:0000256" key="1">
    <source>
        <dbReference type="ARBA" id="ARBA00003954"/>
    </source>
</evidence>
<evidence type="ECO:0000256" key="5">
    <source>
        <dbReference type="ARBA" id="ARBA00013555"/>
    </source>
</evidence>
<dbReference type="InterPro" id="IPR004014">
    <property type="entry name" value="ATPase_P-typ_cation-transptr_N"/>
</dbReference>
<evidence type="ECO:0000256" key="18">
    <source>
        <dbReference type="SAM" id="Phobius"/>
    </source>
</evidence>
<evidence type="ECO:0000259" key="19">
    <source>
        <dbReference type="SMART" id="SM00831"/>
    </source>
</evidence>
<feature type="transmembrane region" description="Helical" evidence="18">
    <location>
        <begin position="240"/>
        <end position="262"/>
    </location>
</feature>
<dbReference type="PROSITE" id="PS00154">
    <property type="entry name" value="ATPASE_E1_E2"/>
    <property type="match status" value="1"/>
</dbReference>
<dbReference type="Pfam" id="PF08282">
    <property type="entry name" value="Hydrolase_3"/>
    <property type="match status" value="1"/>
</dbReference>
<evidence type="ECO:0000256" key="16">
    <source>
        <dbReference type="ARBA" id="ARBA00029806"/>
    </source>
</evidence>
<evidence type="ECO:0000256" key="12">
    <source>
        <dbReference type="ARBA" id="ARBA00022842"/>
    </source>
</evidence>
<keyword evidence="12" id="KW-0460">Magnesium</keyword>
<dbReference type="NCBIfam" id="TIGR01524">
    <property type="entry name" value="ATPase-IIIB_Mg"/>
    <property type="match status" value="1"/>
</dbReference>
<dbReference type="InterPro" id="IPR023299">
    <property type="entry name" value="ATPase_P-typ_cyto_dom_N"/>
</dbReference>
<dbReference type="SUPFAM" id="SSF56784">
    <property type="entry name" value="HAD-like"/>
    <property type="match status" value="1"/>
</dbReference>
<dbReference type="SUPFAM" id="SSF81665">
    <property type="entry name" value="Calcium ATPase, transmembrane domain M"/>
    <property type="match status" value="1"/>
</dbReference>
<dbReference type="Proteomes" id="UP000198711">
    <property type="component" value="Unassembled WGS sequence"/>
</dbReference>
<dbReference type="InterPro" id="IPR023298">
    <property type="entry name" value="ATPase_P-typ_TM_dom_sf"/>
</dbReference>
<evidence type="ECO:0000256" key="9">
    <source>
        <dbReference type="ARBA" id="ARBA00022692"/>
    </source>
</evidence>
<evidence type="ECO:0000256" key="10">
    <source>
        <dbReference type="ARBA" id="ARBA00022741"/>
    </source>
</evidence>
<evidence type="ECO:0000256" key="7">
    <source>
        <dbReference type="ARBA" id="ARBA00022519"/>
    </source>
</evidence>
<evidence type="ECO:0000256" key="13">
    <source>
        <dbReference type="ARBA" id="ARBA00022967"/>
    </source>
</evidence>
<sequence length="843" mass="94185">MDNFSISSLPIEQLYIELQSSADGLTAEQASKRNRERLKSDKPETRFRRELRILLRQFLNPLVLLLAIAVILAAILGESSDAFIILFILMITGLVGFWQEANAGRAFEKLRKMIENKHDVLREGREIQVTSQQIASGDILLLKAGDIIPADCRIVESNELHVNESTLTGESYPVEKMIGEVPDNASLTKKHNCLWQGTNVVSGTAKALVVQTGNQTYFGKMARSLAQTPETAFEKGIRRFGYFLLHITVILSLVILIANLYFKRPLFGSVLFSLSLAVGMAPELLPAIMTFVMSAGARRMMKKKVIVKKLSSIFNFGEVNILCTDKTGTITEGNIKVKGIVGINGKTNNQIQVYAWLNASLQNGFTNPIDEAISSLNFNLPGYDKINEVPYDFIRKRLSVAVEYNTRRFFITKGAFVNVLDVCSQFQSEDLQVKPLDDSIRQKIEQQFVFYSKQGYRTLGLAYKELIGNKVSRQDEQQMTFLGYILLEDPLKETTQSSIERLKQLQIKTKIITGDNQHVALNIAREIGIENQIILSGEEMNSLSPESLMVKVVEIDVFAEIEPQQKELIIKALQKSKFTVAYIGDGINDVAAINAADIGISTNNAVDIAKEAADFVLLDKDLGVIADGIDEGRKSFVNSMKYIFINTGATFGNMLGLAGASLLLPFLPMLPKQILLINLLTDVPFLTIASDNVDAQQLEKPGSWDIKMIRNFMIIFGLHSTIFDFLTFYVLYVHLKLTDIAFQTGWFWESTITQLLITFIIRTRKPLFKSEPGRLLLITSIISLAITILLPISPFAGMLGFVAGNSQQLLFLFIILVAFVVTAEITKIIFFRFGSNNRSIKQT</sequence>
<gene>
    <name evidence="20" type="ORF">SAMN05444410_10773</name>
</gene>
<dbReference type="PANTHER" id="PTHR42861">
    <property type="entry name" value="CALCIUM-TRANSPORTING ATPASE"/>
    <property type="match status" value="1"/>
</dbReference>
<evidence type="ECO:0000256" key="14">
    <source>
        <dbReference type="ARBA" id="ARBA00022989"/>
    </source>
</evidence>
<proteinExistence type="inferred from homology"/>
<dbReference type="InterPro" id="IPR059000">
    <property type="entry name" value="ATPase_P-type_domA"/>
</dbReference>
<comment type="caution">
    <text evidence="20">The sequence shown here is derived from an EMBL/GenBank/DDBJ whole genome shotgun (WGS) entry which is preliminary data.</text>
</comment>
<dbReference type="EC" id="7.2.2.14" evidence="4"/>
<feature type="transmembrane region" description="Helical" evidence="18">
    <location>
        <begin position="643"/>
        <end position="667"/>
    </location>
</feature>
<dbReference type="SFLD" id="SFLDS00003">
    <property type="entry name" value="Haloacid_Dehalogenase"/>
    <property type="match status" value="1"/>
</dbReference>
<dbReference type="Pfam" id="PF13246">
    <property type="entry name" value="Cation_ATPase"/>
    <property type="match status" value="1"/>
</dbReference>
<dbReference type="InterPro" id="IPR001757">
    <property type="entry name" value="P_typ_ATPase"/>
</dbReference>
<keyword evidence="15 18" id="KW-0472">Membrane</keyword>
<dbReference type="GO" id="GO:0005524">
    <property type="term" value="F:ATP binding"/>
    <property type="evidence" value="ECO:0007669"/>
    <property type="project" value="UniProtKB-KW"/>
</dbReference>
<dbReference type="SFLD" id="SFLDG00002">
    <property type="entry name" value="C1.7:_P-type_atpase_like"/>
    <property type="match status" value="1"/>
</dbReference>
<evidence type="ECO:0000256" key="17">
    <source>
        <dbReference type="ARBA" id="ARBA00047295"/>
    </source>
</evidence>
<reference evidence="20 21" key="1">
    <citation type="submission" date="2016-10" db="EMBL/GenBank/DDBJ databases">
        <authorList>
            <person name="Varghese N."/>
            <person name="Submissions S."/>
        </authorList>
    </citation>
    <scope>NUCLEOTIDE SEQUENCE [LARGE SCALE GENOMIC DNA]</scope>
    <source>
        <strain evidence="20 21">DSM 25353</strain>
    </source>
</reference>
<keyword evidence="14 18" id="KW-1133">Transmembrane helix</keyword>
<evidence type="ECO:0000256" key="15">
    <source>
        <dbReference type="ARBA" id="ARBA00023136"/>
    </source>
</evidence>
<dbReference type="Gene3D" id="3.40.1110.10">
    <property type="entry name" value="Calcium-transporting ATPase, cytoplasmic domain N"/>
    <property type="match status" value="1"/>
</dbReference>
<dbReference type="GO" id="GO:0005886">
    <property type="term" value="C:plasma membrane"/>
    <property type="evidence" value="ECO:0007669"/>
    <property type="project" value="UniProtKB-SubCell"/>
</dbReference>
<dbReference type="InterPro" id="IPR044492">
    <property type="entry name" value="P_typ_ATPase_HD_dom"/>
</dbReference>
<dbReference type="Gene3D" id="3.40.50.1000">
    <property type="entry name" value="HAD superfamily/HAD-like"/>
    <property type="match status" value="1"/>
</dbReference>
<dbReference type="Pfam" id="PF00690">
    <property type="entry name" value="Cation_ATPase_N"/>
    <property type="match status" value="1"/>
</dbReference>
<dbReference type="SUPFAM" id="SSF81653">
    <property type="entry name" value="Calcium ATPase, transduction domain A"/>
    <property type="match status" value="1"/>
</dbReference>
<feature type="transmembrane region" description="Helical" evidence="18">
    <location>
        <begin position="58"/>
        <end position="76"/>
    </location>
</feature>
<evidence type="ECO:0000313" key="20">
    <source>
        <dbReference type="EMBL" id="SDW92952.1"/>
    </source>
</evidence>
<dbReference type="GO" id="GO:0016887">
    <property type="term" value="F:ATP hydrolysis activity"/>
    <property type="evidence" value="ECO:0007669"/>
    <property type="project" value="InterPro"/>
</dbReference>
<evidence type="ECO:0000256" key="3">
    <source>
        <dbReference type="ARBA" id="ARBA00008746"/>
    </source>
</evidence>
<feature type="transmembrane region" description="Helical" evidence="18">
    <location>
        <begin position="268"/>
        <end position="293"/>
    </location>
</feature>
<dbReference type="Gene3D" id="1.20.1110.10">
    <property type="entry name" value="Calcium-transporting ATPase, transmembrane domain"/>
    <property type="match status" value="1"/>
</dbReference>
<dbReference type="RefSeq" id="WP_092723725.1">
    <property type="nucleotide sequence ID" value="NZ_FNNO01000007.1"/>
</dbReference>
<dbReference type="SMART" id="SM00831">
    <property type="entry name" value="Cation_ATPase_N"/>
    <property type="match status" value="1"/>
</dbReference>
<dbReference type="InterPro" id="IPR006068">
    <property type="entry name" value="ATPase_P-typ_cation-transptr_C"/>
</dbReference>
<comment type="subcellular location">
    <subcellularLocation>
        <location evidence="2">Cell inner membrane</location>
        <topology evidence="2">Multi-pass membrane protein</topology>
    </subcellularLocation>
</comment>
<dbReference type="NCBIfam" id="TIGR01494">
    <property type="entry name" value="ATPase_P-type"/>
    <property type="match status" value="2"/>
</dbReference>
<dbReference type="InterPro" id="IPR018303">
    <property type="entry name" value="ATPase_P-typ_P_site"/>
</dbReference>
<protein>
    <recommendedName>
        <fullName evidence="5">Magnesium-transporting ATPase, P-type 1</fullName>
        <ecNumber evidence="4">7.2.2.14</ecNumber>
    </recommendedName>
    <alternativeName>
        <fullName evidence="16">Mg(2+) transport ATPase, P-type 1</fullName>
    </alternativeName>
</protein>
<dbReference type="InterPro" id="IPR023214">
    <property type="entry name" value="HAD_sf"/>
</dbReference>
<evidence type="ECO:0000256" key="4">
    <source>
        <dbReference type="ARBA" id="ARBA00012786"/>
    </source>
</evidence>
<accession>A0A8X8LED6</accession>
<keyword evidence="6" id="KW-1003">Cell membrane</keyword>
<dbReference type="InterPro" id="IPR008250">
    <property type="entry name" value="ATPase_P-typ_transduc_dom_A_sf"/>
</dbReference>
<dbReference type="EMBL" id="FNNO01000007">
    <property type="protein sequence ID" value="SDW92952.1"/>
    <property type="molecule type" value="Genomic_DNA"/>
</dbReference>
<comment type="catalytic activity">
    <reaction evidence="17">
        <text>Mg(2+)(out) + ATP + H2O = Mg(2+)(in) + ADP + phosphate + H(+)</text>
        <dbReference type="Rhea" id="RHEA:10260"/>
        <dbReference type="ChEBI" id="CHEBI:15377"/>
        <dbReference type="ChEBI" id="CHEBI:15378"/>
        <dbReference type="ChEBI" id="CHEBI:18420"/>
        <dbReference type="ChEBI" id="CHEBI:30616"/>
        <dbReference type="ChEBI" id="CHEBI:43474"/>
        <dbReference type="ChEBI" id="CHEBI:456216"/>
        <dbReference type="EC" id="7.2.2.14"/>
    </reaction>
</comment>
<dbReference type="Pfam" id="PF00689">
    <property type="entry name" value="Cation_ATPase_C"/>
    <property type="match status" value="1"/>
</dbReference>
<dbReference type="Gene3D" id="2.70.150.10">
    <property type="entry name" value="Calcium-transporting ATPase, cytoplasmic transduction domain A"/>
    <property type="match status" value="1"/>
</dbReference>
<keyword evidence="7" id="KW-0997">Cell inner membrane</keyword>
<dbReference type="PRINTS" id="PR01836">
    <property type="entry name" value="MGATPASE"/>
</dbReference>
<feature type="transmembrane region" description="Helical" evidence="18">
    <location>
        <begin position="711"/>
        <end position="733"/>
    </location>
</feature>
<keyword evidence="21" id="KW-1185">Reference proteome</keyword>
<keyword evidence="13" id="KW-1278">Translocase</keyword>
<keyword evidence="11" id="KW-0067">ATP-binding</keyword>
<keyword evidence="8" id="KW-0597">Phosphoprotein</keyword>
<dbReference type="InterPro" id="IPR036412">
    <property type="entry name" value="HAD-like_sf"/>
</dbReference>
<keyword evidence="9 18" id="KW-0812">Transmembrane</keyword>
<feature type="transmembrane region" description="Helical" evidence="18">
    <location>
        <begin position="82"/>
        <end position="101"/>
    </location>
</feature>
<dbReference type="Pfam" id="PF00122">
    <property type="entry name" value="E1-E2_ATPase"/>
    <property type="match status" value="1"/>
</dbReference>
<evidence type="ECO:0000256" key="11">
    <source>
        <dbReference type="ARBA" id="ARBA00022840"/>
    </source>
</evidence>
<feature type="transmembrane region" description="Helical" evidence="18">
    <location>
        <begin position="775"/>
        <end position="803"/>
    </location>
</feature>
<evidence type="ECO:0000313" key="21">
    <source>
        <dbReference type="Proteomes" id="UP000198711"/>
    </source>
</evidence>